<evidence type="ECO:0000256" key="13">
    <source>
        <dbReference type="ARBA" id="ARBA00023317"/>
    </source>
</evidence>
<evidence type="ECO:0000313" key="16">
    <source>
        <dbReference type="EMBL" id="RKP37541.1"/>
    </source>
</evidence>
<keyword evidence="17" id="KW-1185">Reference proteome</keyword>
<accession>A0A4P9ZX19</accession>
<keyword evidence="12" id="KW-1208">Phospholipid metabolism</keyword>
<dbReference type="NCBIfam" id="TIGR00163">
    <property type="entry name" value="PS_decarb"/>
    <property type="match status" value="1"/>
</dbReference>
<feature type="region of interest" description="Disordered" evidence="15">
    <location>
        <begin position="166"/>
        <end position="201"/>
    </location>
</feature>
<evidence type="ECO:0000313" key="17">
    <source>
        <dbReference type="Proteomes" id="UP000268162"/>
    </source>
</evidence>
<evidence type="ECO:0000256" key="14">
    <source>
        <dbReference type="ARBA" id="ARBA00024326"/>
    </source>
</evidence>
<proteinExistence type="inferred from homology"/>
<dbReference type="Proteomes" id="UP000268162">
    <property type="component" value="Unassembled WGS sequence"/>
</dbReference>
<keyword evidence="9" id="KW-0472">Membrane</keyword>
<protein>
    <recommendedName>
        <fullName evidence="3">phosphatidylserine decarboxylase</fullName>
        <ecNumber evidence="3">4.1.1.65</ecNumber>
    </recommendedName>
</protein>
<dbReference type="PANTHER" id="PTHR10067">
    <property type="entry name" value="PHOSPHATIDYLSERINE DECARBOXYLASE"/>
    <property type="match status" value="1"/>
</dbReference>
<dbReference type="AlphaFoldDB" id="A0A4P9ZX19"/>
<keyword evidence="6" id="KW-0210">Decarboxylase</keyword>
<evidence type="ECO:0000256" key="10">
    <source>
        <dbReference type="ARBA" id="ARBA00023209"/>
    </source>
</evidence>
<organism evidence="16 17">
    <name type="scientific">Dimargaris cristalligena</name>
    <dbReference type="NCBI Taxonomy" id="215637"/>
    <lineage>
        <taxon>Eukaryota</taxon>
        <taxon>Fungi</taxon>
        <taxon>Fungi incertae sedis</taxon>
        <taxon>Zoopagomycota</taxon>
        <taxon>Kickxellomycotina</taxon>
        <taxon>Dimargaritomycetes</taxon>
        <taxon>Dimargaritales</taxon>
        <taxon>Dimargaritaceae</taxon>
        <taxon>Dimargaris</taxon>
    </lineage>
</organism>
<evidence type="ECO:0000256" key="8">
    <source>
        <dbReference type="ARBA" id="ARBA00023098"/>
    </source>
</evidence>
<gene>
    <name evidence="16" type="ORF">BJ085DRAFT_15943</name>
</gene>
<keyword evidence="5" id="KW-0812">Transmembrane</keyword>
<name>A0A4P9ZX19_9FUNG</name>
<dbReference type="InterPro" id="IPR003817">
    <property type="entry name" value="PS_Dcarbxylase"/>
</dbReference>
<keyword evidence="10" id="KW-0594">Phospholipid biosynthesis</keyword>
<comment type="pathway">
    <text evidence="14">Phospholipid metabolism; phosphatidylethanolamine biosynthesis.</text>
</comment>
<keyword evidence="13" id="KW-0670">Pyruvate</keyword>
<dbReference type="STRING" id="215637.A0A4P9ZX19"/>
<evidence type="ECO:0000256" key="9">
    <source>
        <dbReference type="ARBA" id="ARBA00023136"/>
    </source>
</evidence>
<sequence length="379" mass="41800">EGPWQVHVMTALPLKALSRLFGAFNDLTIPVFLRVPSLRFYSWVFGCDLTEMQEPDLRTYRNLGDFFYRELAPGARPVAKDASLVSPSDGRVLNFGVIKGRAVESVKGLTYNLDAFLGLAPPPRRTTTTTTAEGVSRSSSIVNDEEFAQVNGITYSLENLVGGENQADASGQPIIDSASSTQQQQQQHIGGGGPPVIPGSDGRQLRPGHELYFCVIYLAPGDYHRFHSPTHWVVENRRHFAGELYSVSPYVLRMIRDLFVLNERVALLGRWRHGFMAMIPVGATNVGSIQIAFDPVLKTNTHAEIVPDGQRYREVSYRQGSPLLQGVPLGAGEEMGGFRLGSTVVLVFEAPQTFRFAIEPEQKIRMGEPLGYVQPTPIA</sequence>
<keyword evidence="7" id="KW-1133">Transmembrane helix</keyword>
<dbReference type="GO" id="GO:0006646">
    <property type="term" value="P:phosphatidylethanolamine biosynthetic process"/>
    <property type="evidence" value="ECO:0007669"/>
    <property type="project" value="UniProtKB-UniPathway"/>
</dbReference>
<evidence type="ECO:0000256" key="15">
    <source>
        <dbReference type="SAM" id="MobiDB-lite"/>
    </source>
</evidence>
<dbReference type="UniPathway" id="UPA00558"/>
<evidence type="ECO:0000256" key="4">
    <source>
        <dbReference type="ARBA" id="ARBA00022516"/>
    </source>
</evidence>
<comment type="cofactor">
    <cofactor evidence="1">
        <name>pyruvate</name>
        <dbReference type="ChEBI" id="CHEBI:15361"/>
    </cofactor>
</comment>
<evidence type="ECO:0000256" key="2">
    <source>
        <dbReference type="ARBA" id="ARBA00005189"/>
    </source>
</evidence>
<dbReference type="EMBL" id="ML002480">
    <property type="protein sequence ID" value="RKP37541.1"/>
    <property type="molecule type" value="Genomic_DNA"/>
</dbReference>
<evidence type="ECO:0000256" key="6">
    <source>
        <dbReference type="ARBA" id="ARBA00022793"/>
    </source>
</evidence>
<dbReference type="PANTHER" id="PTHR10067:SF6">
    <property type="entry name" value="PHOSPHATIDYLSERINE DECARBOXYLASE PROENZYME, MITOCHONDRIAL"/>
    <property type="match status" value="1"/>
</dbReference>
<comment type="pathway">
    <text evidence="2">Lipid metabolism.</text>
</comment>
<dbReference type="EC" id="4.1.1.65" evidence="3"/>
<evidence type="ECO:0000256" key="11">
    <source>
        <dbReference type="ARBA" id="ARBA00023239"/>
    </source>
</evidence>
<keyword evidence="4" id="KW-0444">Lipid biosynthesis</keyword>
<reference evidence="17" key="1">
    <citation type="journal article" date="2018" name="Nat. Microbiol.">
        <title>Leveraging single-cell genomics to expand the fungal tree of life.</title>
        <authorList>
            <person name="Ahrendt S.R."/>
            <person name="Quandt C.A."/>
            <person name="Ciobanu D."/>
            <person name="Clum A."/>
            <person name="Salamov A."/>
            <person name="Andreopoulos B."/>
            <person name="Cheng J.F."/>
            <person name="Woyke T."/>
            <person name="Pelin A."/>
            <person name="Henrissat B."/>
            <person name="Reynolds N.K."/>
            <person name="Benny G.L."/>
            <person name="Smith M.E."/>
            <person name="James T.Y."/>
            <person name="Grigoriev I.V."/>
        </authorList>
    </citation>
    <scope>NUCLEOTIDE SEQUENCE [LARGE SCALE GENOMIC DNA]</scope>
    <source>
        <strain evidence="17">RSA 468</strain>
    </source>
</reference>
<dbReference type="InterPro" id="IPR033661">
    <property type="entry name" value="PSD_type1_euk"/>
</dbReference>
<evidence type="ECO:0000256" key="12">
    <source>
        <dbReference type="ARBA" id="ARBA00023264"/>
    </source>
</evidence>
<dbReference type="Pfam" id="PF02666">
    <property type="entry name" value="PS_Dcarbxylase"/>
    <property type="match status" value="2"/>
</dbReference>
<keyword evidence="11" id="KW-0456">Lyase</keyword>
<evidence type="ECO:0000256" key="7">
    <source>
        <dbReference type="ARBA" id="ARBA00022989"/>
    </source>
</evidence>
<feature type="non-terminal residue" evidence="16">
    <location>
        <position position="1"/>
    </location>
</feature>
<keyword evidence="8" id="KW-0443">Lipid metabolism</keyword>
<dbReference type="GO" id="GO:0004609">
    <property type="term" value="F:phosphatidylserine decarboxylase activity"/>
    <property type="evidence" value="ECO:0007669"/>
    <property type="project" value="UniProtKB-EC"/>
</dbReference>
<dbReference type="GO" id="GO:0005739">
    <property type="term" value="C:mitochondrion"/>
    <property type="evidence" value="ECO:0007669"/>
    <property type="project" value="InterPro"/>
</dbReference>
<dbReference type="InterPro" id="IPR033177">
    <property type="entry name" value="PSD-B"/>
</dbReference>
<evidence type="ECO:0000256" key="5">
    <source>
        <dbReference type="ARBA" id="ARBA00022692"/>
    </source>
</evidence>
<dbReference type="HAMAP" id="MF_03208">
    <property type="entry name" value="PS_decarb_PSD_B_type1_euk"/>
    <property type="match status" value="1"/>
</dbReference>
<evidence type="ECO:0000256" key="3">
    <source>
        <dbReference type="ARBA" id="ARBA00012243"/>
    </source>
</evidence>
<evidence type="ECO:0000256" key="1">
    <source>
        <dbReference type="ARBA" id="ARBA00001928"/>
    </source>
</evidence>